<organism evidence="1 2">
    <name type="scientific">Lasiosphaeria hispida</name>
    <dbReference type="NCBI Taxonomy" id="260671"/>
    <lineage>
        <taxon>Eukaryota</taxon>
        <taxon>Fungi</taxon>
        <taxon>Dikarya</taxon>
        <taxon>Ascomycota</taxon>
        <taxon>Pezizomycotina</taxon>
        <taxon>Sordariomycetes</taxon>
        <taxon>Sordariomycetidae</taxon>
        <taxon>Sordariales</taxon>
        <taxon>Lasiosphaeriaceae</taxon>
        <taxon>Lasiosphaeria</taxon>
    </lineage>
</organism>
<dbReference type="AlphaFoldDB" id="A0AAJ0HW39"/>
<name>A0AAJ0HW39_9PEZI</name>
<evidence type="ECO:0000313" key="1">
    <source>
        <dbReference type="EMBL" id="KAK3363986.1"/>
    </source>
</evidence>
<reference evidence="1" key="1">
    <citation type="journal article" date="2023" name="Mol. Phylogenet. Evol.">
        <title>Genome-scale phylogeny and comparative genomics of the fungal order Sordariales.</title>
        <authorList>
            <person name="Hensen N."/>
            <person name="Bonometti L."/>
            <person name="Westerberg I."/>
            <person name="Brannstrom I.O."/>
            <person name="Guillou S."/>
            <person name="Cros-Aarteil S."/>
            <person name="Calhoun S."/>
            <person name="Haridas S."/>
            <person name="Kuo A."/>
            <person name="Mondo S."/>
            <person name="Pangilinan J."/>
            <person name="Riley R."/>
            <person name="LaButti K."/>
            <person name="Andreopoulos B."/>
            <person name="Lipzen A."/>
            <person name="Chen C."/>
            <person name="Yan M."/>
            <person name="Daum C."/>
            <person name="Ng V."/>
            <person name="Clum A."/>
            <person name="Steindorff A."/>
            <person name="Ohm R.A."/>
            <person name="Martin F."/>
            <person name="Silar P."/>
            <person name="Natvig D.O."/>
            <person name="Lalanne C."/>
            <person name="Gautier V."/>
            <person name="Ament-Velasquez S.L."/>
            <person name="Kruys A."/>
            <person name="Hutchinson M.I."/>
            <person name="Powell A.J."/>
            <person name="Barry K."/>
            <person name="Miller A.N."/>
            <person name="Grigoriev I.V."/>
            <person name="Debuchy R."/>
            <person name="Gladieux P."/>
            <person name="Hiltunen Thoren M."/>
            <person name="Johannesson H."/>
        </authorList>
    </citation>
    <scope>NUCLEOTIDE SEQUENCE</scope>
    <source>
        <strain evidence="1">CBS 955.72</strain>
    </source>
</reference>
<comment type="caution">
    <text evidence="1">The sequence shown here is derived from an EMBL/GenBank/DDBJ whole genome shotgun (WGS) entry which is preliminary data.</text>
</comment>
<dbReference type="EMBL" id="JAUIQD010000001">
    <property type="protein sequence ID" value="KAK3363986.1"/>
    <property type="molecule type" value="Genomic_DNA"/>
</dbReference>
<evidence type="ECO:0000313" key="2">
    <source>
        <dbReference type="Proteomes" id="UP001275084"/>
    </source>
</evidence>
<sequence length="70" mass="7979">MVFLLVLPCIARMCPWVHTLLSPWLTMTMLLFRLRWTLFSSASGVGECHVPFCFCVEGECLGVVRFSLLI</sequence>
<keyword evidence="2" id="KW-1185">Reference proteome</keyword>
<reference evidence="1" key="2">
    <citation type="submission" date="2023-06" db="EMBL/GenBank/DDBJ databases">
        <authorList>
            <consortium name="Lawrence Berkeley National Laboratory"/>
            <person name="Haridas S."/>
            <person name="Hensen N."/>
            <person name="Bonometti L."/>
            <person name="Westerberg I."/>
            <person name="Brannstrom I.O."/>
            <person name="Guillou S."/>
            <person name="Cros-Aarteil S."/>
            <person name="Calhoun S."/>
            <person name="Kuo A."/>
            <person name="Mondo S."/>
            <person name="Pangilinan J."/>
            <person name="Riley R."/>
            <person name="Labutti K."/>
            <person name="Andreopoulos B."/>
            <person name="Lipzen A."/>
            <person name="Chen C."/>
            <person name="Yanf M."/>
            <person name="Daum C."/>
            <person name="Ng V."/>
            <person name="Clum A."/>
            <person name="Steindorff A."/>
            <person name="Ohm R."/>
            <person name="Martin F."/>
            <person name="Silar P."/>
            <person name="Natvig D."/>
            <person name="Lalanne C."/>
            <person name="Gautier V."/>
            <person name="Ament-Velasquez S.L."/>
            <person name="Kruys A."/>
            <person name="Hutchinson M.I."/>
            <person name="Powell A.J."/>
            <person name="Barry K."/>
            <person name="Miller A.N."/>
            <person name="Grigoriev I.V."/>
            <person name="Debuchy R."/>
            <person name="Gladieux P."/>
            <person name="Thoren M.H."/>
            <person name="Johannesson H."/>
        </authorList>
    </citation>
    <scope>NUCLEOTIDE SEQUENCE</scope>
    <source>
        <strain evidence="1">CBS 955.72</strain>
    </source>
</reference>
<proteinExistence type="predicted"/>
<dbReference type="Proteomes" id="UP001275084">
    <property type="component" value="Unassembled WGS sequence"/>
</dbReference>
<accession>A0AAJ0HW39</accession>
<protein>
    <submittedName>
        <fullName evidence="1">Uncharacterized protein</fullName>
    </submittedName>
</protein>
<gene>
    <name evidence="1" type="ORF">B0T25DRAFT_528884</name>
</gene>